<dbReference type="PROSITE" id="PS51918">
    <property type="entry name" value="RADICAL_SAM"/>
    <property type="match status" value="1"/>
</dbReference>
<comment type="cofactor">
    <cofactor evidence="1">
        <name>[4Fe-4S] cluster</name>
        <dbReference type="ChEBI" id="CHEBI:49883"/>
    </cofactor>
</comment>
<evidence type="ECO:0000256" key="6">
    <source>
        <dbReference type="ARBA" id="ARBA00023014"/>
    </source>
</evidence>
<dbReference type="CDD" id="cd01335">
    <property type="entry name" value="Radical_SAM"/>
    <property type="match status" value="1"/>
</dbReference>
<keyword evidence="2" id="KW-0004">4Fe-4S</keyword>
<dbReference type="Pfam" id="PF13186">
    <property type="entry name" value="SPASM"/>
    <property type="match status" value="1"/>
</dbReference>
<dbReference type="Proteomes" id="UP000178302">
    <property type="component" value="Unassembled WGS sequence"/>
</dbReference>
<dbReference type="InterPro" id="IPR058240">
    <property type="entry name" value="rSAM_sf"/>
</dbReference>
<feature type="domain" description="Radical SAM core" evidence="7">
    <location>
        <begin position="34"/>
        <end position="251"/>
    </location>
</feature>
<evidence type="ECO:0000256" key="5">
    <source>
        <dbReference type="ARBA" id="ARBA00023004"/>
    </source>
</evidence>
<evidence type="ECO:0000256" key="2">
    <source>
        <dbReference type="ARBA" id="ARBA00022485"/>
    </source>
</evidence>
<dbReference type="GO" id="GO:0003824">
    <property type="term" value="F:catalytic activity"/>
    <property type="evidence" value="ECO:0007669"/>
    <property type="project" value="InterPro"/>
</dbReference>
<dbReference type="AlphaFoldDB" id="A0A1G2LTY3"/>
<keyword evidence="5" id="KW-0408">Iron</keyword>
<keyword evidence="4" id="KW-0479">Metal-binding</keyword>
<dbReference type="GO" id="GO:0051536">
    <property type="term" value="F:iron-sulfur cluster binding"/>
    <property type="evidence" value="ECO:0007669"/>
    <property type="project" value="UniProtKB-KW"/>
</dbReference>
<dbReference type="CDD" id="cd21109">
    <property type="entry name" value="SPASM"/>
    <property type="match status" value="1"/>
</dbReference>
<evidence type="ECO:0000256" key="4">
    <source>
        <dbReference type="ARBA" id="ARBA00022723"/>
    </source>
</evidence>
<evidence type="ECO:0000256" key="1">
    <source>
        <dbReference type="ARBA" id="ARBA00001966"/>
    </source>
</evidence>
<accession>A0A1G2LTY3</accession>
<dbReference type="InterPro" id="IPR006638">
    <property type="entry name" value="Elp3/MiaA/NifB-like_rSAM"/>
</dbReference>
<proteinExistence type="predicted"/>
<sequence>MMDDYGIDSHKLTYHPEWTARWKKAKSSVHWDDCKEIYPIYIEVTPSGACNHRCVFCAFDYVGYKPNFLDFKIFKKRIGELARLGVKAILYGGEGEPLLNKNIGEIIAYTAEVGIDPALTPNGVLLNEKLLKKILKYLVWMKVSVDAGTAKTYAFIHRTKEEDFGKVLRNLALTVLIKRENNYECTIGTQMILLPENAEEAIMLALRVKEIGVDYIVIKPYSQHRMSIERKYENLRYNEYYQLAEKLEKLNSDSFKIIFRARTMEKLSEERLRFCGAVPFLWAHIMSTGDVYSCSAFLKDKRFFLGNIYNQTFQEIWEGDLRKEHWLSMKDFDVFSKCRDNCRMNECNLYLWDLLNPSKHVNFI</sequence>
<keyword evidence="3" id="KW-0949">S-adenosyl-L-methionine</keyword>
<dbReference type="EMBL" id="MHQZ01000013">
    <property type="protein sequence ID" value="OHA14319.1"/>
    <property type="molecule type" value="Genomic_DNA"/>
</dbReference>
<dbReference type="SFLD" id="SFLDG01067">
    <property type="entry name" value="SPASM/twitch_domain_containing"/>
    <property type="match status" value="1"/>
</dbReference>
<reference evidence="8 9" key="1">
    <citation type="journal article" date="2016" name="Nat. Commun.">
        <title>Thousands of microbial genomes shed light on interconnected biogeochemical processes in an aquifer system.</title>
        <authorList>
            <person name="Anantharaman K."/>
            <person name="Brown C.T."/>
            <person name="Hug L.A."/>
            <person name="Sharon I."/>
            <person name="Castelle C.J."/>
            <person name="Probst A.J."/>
            <person name="Thomas B.C."/>
            <person name="Singh A."/>
            <person name="Wilkins M.J."/>
            <person name="Karaoz U."/>
            <person name="Brodie E.L."/>
            <person name="Williams K.H."/>
            <person name="Hubbard S.S."/>
            <person name="Banfield J.F."/>
        </authorList>
    </citation>
    <scope>NUCLEOTIDE SEQUENCE [LARGE SCALE GENOMIC DNA]</scope>
</reference>
<dbReference type="SUPFAM" id="SSF102114">
    <property type="entry name" value="Radical SAM enzymes"/>
    <property type="match status" value="1"/>
</dbReference>
<dbReference type="SMART" id="SM00729">
    <property type="entry name" value="Elp3"/>
    <property type="match status" value="1"/>
</dbReference>
<dbReference type="GO" id="GO:0046872">
    <property type="term" value="F:metal ion binding"/>
    <property type="evidence" value="ECO:0007669"/>
    <property type="project" value="UniProtKB-KW"/>
</dbReference>
<dbReference type="SFLD" id="SFLDS00029">
    <property type="entry name" value="Radical_SAM"/>
    <property type="match status" value="1"/>
</dbReference>
<evidence type="ECO:0000313" key="8">
    <source>
        <dbReference type="EMBL" id="OHA14319.1"/>
    </source>
</evidence>
<dbReference type="Gene3D" id="3.20.20.70">
    <property type="entry name" value="Aldolase class I"/>
    <property type="match status" value="2"/>
</dbReference>
<dbReference type="InterPro" id="IPR034391">
    <property type="entry name" value="AdoMet-like_SPASM_containing"/>
</dbReference>
<evidence type="ECO:0000313" key="9">
    <source>
        <dbReference type="Proteomes" id="UP000178302"/>
    </source>
</evidence>
<name>A0A1G2LTY3_9BACT</name>
<evidence type="ECO:0000256" key="3">
    <source>
        <dbReference type="ARBA" id="ARBA00022691"/>
    </source>
</evidence>
<keyword evidence="6" id="KW-0411">Iron-sulfur</keyword>
<protein>
    <submittedName>
        <fullName evidence="8">Radical SAM protein</fullName>
    </submittedName>
</protein>
<evidence type="ECO:0000259" key="7">
    <source>
        <dbReference type="PROSITE" id="PS51918"/>
    </source>
</evidence>
<dbReference type="Pfam" id="PF04055">
    <property type="entry name" value="Radical_SAM"/>
    <property type="match status" value="1"/>
</dbReference>
<organism evidence="8 9">
    <name type="scientific">Candidatus Tagabacteria bacterium RIFCSPLOWO2_01_FULL_39_11</name>
    <dbReference type="NCBI Taxonomy" id="1802295"/>
    <lineage>
        <taxon>Bacteria</taxon>
        <taxon>Candidatus Tagaibacteriota</taxon>
    </lineage>
</organism>
<dbReference type="PANTHER" id="PTHR11228">
    <property type="entry name" value="RADICAL SAM DOMAIN PROTEIN"/>
    <property type="match status" value="1"/>
</dbReference>
<dbReference type="PANTHER" id="PTHR11228:SF7">
    <property type="entry name" value="PQQA PEPTIDE CYCLASE"/>
    <property type="match status" value="1"/>
</dbReference>
<dbReference type="SFLD" id="SFLDG01387">
    <property type="entry name" value="BtrN-like_SPASM_domain_contain"/>
    <property type="match status" value="1"/>
</dbReference>
<dbReference type="InterPro" id="IPR013785">
    <property type="entry name" value="Aldolase_TIM"/>
</dbReference>
<gene>
    <name evidence="8" type="ORF">A2909_02255</name>
</gene>
<dbReference type="InterPro" id="IPR023885">
    <property type="entry name" value="4Fe4S-binding_SPASM_dom"/>
</dbReference>
<dbReference type="InterPro" id="IPR007197">
    <property type="entry name" value="rSAM"/>
</dbReference>
<dbReference type="InterPro" id="IPR050377">
    <property type="entry name" value="Radical_SAM_PqqE_MftC-like"/>
</dbReference>
<comment type="caution">
    <text evidence="8">The sequence shown here is derived from an EMBL/GenBank/DDBJ whole genome shotgun (WGS) entry which is preliminary data.</text>
</comment>